<gene>
    <name evidence="1" type="ORF">AVM11_18195</name>
</gene>
<evidence type="ECO:0000313" key="1">
    <source>
        <dbReference type="EMBL" id="KZB94611.1"/>
    </source>
</evidence>
<dbReference type="RefSeq" id="WP_017977727.1">
    <property type="nucleotide sequence ID" value="NZ_CP017578.1"/>
</dbReference>
<protein>
    <submittedName>
        <fullName evidence="1">Uncharacterized protein</fullName>
    </submittedName>
</protein>
<dbReference type="AlphaFoldDB" id="A0A175Y207"/>
<dbReference type="STRING" id="621456.BJP26_06440"/>
<sequence length="63" mass="6959">MWTTVLTIIAITIPVLYCLARGIVDLRARRYGWGLIGVFSAVLLFLIPIPTNAIKVDLLFAGQ</sequence>
<comment type="caution">
    <text evidence="1">The sequence shown here is derived from an EMBL/GenBank/DDBJ whole genome shotgun (WGS) entry which is preliminary data.</text>
</comment>
<proteinExistence type="predicted"/>
<dbReference type="KEGG" id="smy:BJP26_06440"/>
<organism evidence="1 2">
    <name type="scientific">Sphingomonas melonis TY</name>
    <dbReference type="NCBI Taxonomy" id="621456"/>
    <lineage>
        <taxon>Bacteria</taxon>
        <taxon>Pseudomonadati</taxon>
        <taxon>Pseudomonadota</taxon>
        <taxon>Alphaproteobacteria</taxon>
        <taxon>Sphingomonadales</taxon>
        <taxon>Sphingomonadaceae</taxon>
        <taxon>Sphingomonas</taxon>
    </lineage>
</organism>
<dbReference type="GeneID" id="93796434"/>
<dbReference type="OrthoDB" id="7574587at2"/>
<name>A0A175Y207_9SPHN</name>
<evidence type="ECO:0000313" key="2">
    <source>
        <dbReference type="Proteomes" id="UP000078460"/>
    </source>
</evidence>
<keyword evidence="2" id="KW-1185">Reference proteome</keyword>
<accession>A0A175Y207</accession>
<dbReference type="Proteomes" id="UP000078460">
    <property type="component" value="Unassembled WGS sequence"/>
</dbReference>
<dbReference type="EMBL" id="LQCK02000024">
    <property type="protein sequence ID" value="KZB94611.1"/>
    <property type="molecule type" value="Genomic_DNA"/>
</dbReference>
<reference evidence="1" key="1">
    <citation type="submission" date="2016-03" db="EMBL/GenBank/DDBJ databases">
        <title>Sphingomonas melonis TY, whole genome shotgun sequencing.</title>
        <authorList>
            <person name="Wang H."/>
            <person name="Zhu P."/>
        </authorList>
    </citation>
    <scope>NUCLEOTIDE SEQUENCE [LARGE SCALE GENOMIC DNA]</scope>
    <source>
        <strain evidence="1">TY</strain>
    </source>
</reference>